<dbReference type="InterPro" id="IPR036163">
    <property type="entry name" value="HMA_dom_sf"/>
</dbReference>
<dbReference type="Pfam" id="PF00403">
    <property type="entry name" value="HMA"/>
    <property type="match status" value="1"/>
</dbReference>
<accession>A0AAV7H398</accession>
<dbReference type="GO" id="GO:1900150">
    <property type="term" value="P:regulation of defense response to fungus"/>
    <property type="evidence" value="ECO:0007669"/>
    <property type="project" value="InterPro"/>
</dbReference>
<sequence length="171" mass="19051">MGISYKDKQSSDIRTLILTVDLDCCRCSKKIKKAICKLQEREHIQKIEYDEKKNTVTISGPFDPVKLKNKLCCKACEVIQNINIIELPPPSSPPKPPKKPELVYLPFWLVGLITPVPVCCRPCYVGCNDIYRCCTCGCGGKGPHSLPVVGKPVTYQFSCDYEEAPPPSSVM</sequence>
<dbReference type="PROSITE" id="PS50846">
    <property type="entry name" value="HMA_2"/>
    <property type="match status" value="1"/>
</dbReference>
<dbReference type="PANTHER" id="PTHR47488:SF7">
    <property type="entry name" value="HEAVY METAL TRANSPORT_DETOXIFICATION SUPERFAMILY PROTEIN"/>
    <property type="match status" value="1"/>
</dbReference>
<gene>
    <name evidence="2" type="ORF">IEQ34_003618</name>
</gene>
<comment type="caution">
    <text evidence="2">The sequence shown here is derived from an EMBL/GenBank/DDBJ whole genome shotgun (WGS) entry which is preliminary data.</text>
</comment>
<dbReference type="AlphaFoldDB" id="A0AAV7H398"/>
<evidence type="ECO:0000313" key="3">
    <source>
        <dbReference type="Proteomes" id="UP000775213"/>
    </source>
</evidence>
<reference evidence="2 3" key="1">
    <citation type="journal article" date="2021" name="Hortic Res">
        <title>Chromosome-scale assembly of the Dendrobium chrysotoxum genome enhances the understanding of orchid evolution.</title>
        <authorList>
            <person name="Zhang Y."/>
            <person name="Zhang G.Q."/>
            <person name="Zhang D."/>
            <person name="Liu X.D."/>
            <person name="Xu X.Y."/>
            <person name="Sun W.H."/>
            <person name="Yu X."/>
            <person name="Zhu X."/>
            <person name="Wang Z.W."/>
            <person name="Zhao X."/>
            <person name="Zhong W.Y."/>
            <person name="Chen H."/>
            <person name="Yin W.L."/>
            <person name="Huang T."/>
            <person name="Niu S.C."/>
            <person name="Liu Z.J."/>
        </authorList>
    </citation>
    <scope>NUCLEOTIDE SEQUENCE [LARGE SCALE GENOMIC DNA]</scope>
    <source>
        <strain evidence="2">Lindl</strain>
    </source>
</reference>
<dbReference type="InterPro" id="IPR006121">
    <property type="entry name" value="HMA_dom"/>
</dbReference>
<keyword evidence="3" id="KW-1185">Reference proteome</keyword>
<organism evidence="2 3">
    <name type="scientific">Dendrobium chrysotoxum</name>
    <name type="common">Orchid</name>
    <dbReference type="NCBI Taxonomy" id="161865"/>
    <lineage>
        <taxon>Eukaryota</taxon>
        <taxon>Viridiplantae</taxon>
        <taxon>Streptophyta</taxon>
        <taxon>Embryophyta</taxon>
        <taxon>Tracheophyta</taxon>
        <taxon>Spermatophyta</taxon>
        <taxon>Magnoliopsida</taxon>
        <taxon>Liliopsida</taxon>
        <taxon>Asparagales</taxon>
        <taxon>Orchidaceae</taxon>
        <taxon>Epidendroideae</taxon>
        <taxon>Malaxideae</taxon>
        <taxon>Dendrobiinae</taxon>
        <taxon>Dendrobium</taxon>
    </lineage>
</organism>
<evidence type="ECO:0000313" key="2">
    <source>
        <dbReference type="EMBL" id="KAH0468585.1"/>
    </source>
</evidence>
<name>A0AAV7H398_DENCH</name>
<dbReference type="InterPro" id="IPR044169">
    <property type="entry name" value="PI21"/>
</dbReference>
<dbReference type="Gene3D" id="3.30.70.100">
    <property type="match status" value="1"/>
</dbReference>
<feature type="domain" description="HMA" evidence="1">
    <location>
        <begin position="13"/>
        <end position="79"/>
    </location>
</feature>
<dbReference type="Proteomes" id="UP000775213">
    <property type="component" value="Unassembled WGS sequence"/>
</dbReference>
<protein>
    <recommendedName>
        <fullName evidence="1">HMA domain-containing protein</fullName>
    </recommendedName>
</protein>
<dbReference type="SUPFAM" id="SSF55008">
    <property type="entry name" value="HMA, heavy metal-associated domain"/>
    <property type="match status" value="1"/>
</dbReference>
<dbReference type="EMBL" id="JAGFBR010000004">
    <property type="protein sequence ID" value="KAH0468585.1"/>
    <property type="molecule type" value="Genomic_DNA"/>
</dbReference>
<proteinExistence type="predicted"/>
<dbReference type="GO" id="GO:0046872">
    <property type="term" value="F:metal ion binding"/>
    <property type="evidence" value="ECO:0007669"/>
    <property type="project" value="InterPro"/>
</dbReference>
<dbReference type="PANTHER" id="PTHR47488">
    <property type="entry name" value="HEAVY METAL TRANSPORT/DETOXIFICATION SUPERFAMILY PROTEIN"/>
    <property type="match status" value="1"/>
</dbReference>
<evidence type="ECO:0000259" key="1">
    <source>
        <dbReference type="PROSITE" id="PS50846"/>
    </source>
</evidence>